<dbReference type="SUPFAM" id="SSF52540">
    <property type="entry name" value="P-loop containing nucleoside triphosphate hydrolases"/>
    <property type="match status" value="1"/>
</dbReference>
<dbReference type="GO" id="GO:0009236">
    <property type="term" value="P:cobalamin biosynthetic process"/>
    <property type="evidence" value="ECO:0007669"/>
    <property type="project" value="InterPro"/>
</dbReference>
<dbReference type="Gene3D" id="3.40.50.300">
    <property type="entry name" value="P-loop containing nucleotide triphosphate hydrolases"/>
    <property type="match status" value="1"/>
</dbReference>
<evidence type="ECO:0000313" key="2">
    <source>
        <dbReference type="Proteomes" id="UP000179243"/>
    </source>
</evidence>
<dbReference type="EMBL" id="MFYX01000035">
    <property type="protein sequence ID" value="OGK06168.1"/>
    <property type="molecule type" value="Genomic_DNA"/>
</dbReference>
<dbReference type="InterPro" id="IPR027417">
    <property type="entry name" value="P-loop_NTPase"/>
</dbReference>
<name>A0A1F7FHT2_UNCRA</name>
<dbReference type="InterPro" id="IPR003724">
    <property type="entry name" value="CblAdoTrfase_CobA"/>
</dbReference>
<protein>
    <submittedName>
        <fullName evidence="1">Cob(I)yrinic acid a,c-diamide adenosyltransferase</fullName>
    </submittedName>
</protein>
<dbReference type="GO" id="GO:0005524">
    <property type="term" value="F:ATP binding"/>
    <property type="evidence" value="ECO:0007669"/>
    <property type="project" value="InterPro"/>
</dbReference>
<dbReference type="AlphaFoldDB" id="A0A1F7FHT2"/>
<dbReference type="NCBIfam" id="NF004637">
    <property type="entry name" value="PRK05986.1"/>
    <property type="match status" value="1"/>
</dbReference>
<sequence length="178" mass="19091">MRQGETGRGIGYVHVYTGNGKGKTTAALGLALRASGAGKRVLVAQFLKGRASSEHTALKQLKNIAVQQFGGASFIVKKPSAVDCRCARKGLKTIERAIGSGTYDLVILDEAAVAVYFGLFSEVRLLEIIKNRPAYVEIVVTGRKASKRLIGAADLVTEMKEVKHYFHAGVGSRKGIED</sequence>
<dbReference type="PANTHER" id="PTHR46638:SF1">
    <property type="entry name" value="CORRINOID ADENOSYLTRANSFERASE"/>
    <property type="match status" value="1"/>
</dbReference>
<dbReference type="Proteomes" id="UP000179243">
    <property type="component" value="Unassembled WGS sequence"/>
</dbReference>
<keyword evidence="1" id="KW-0808">Transferase</keyword>
<proteinExistence type="predicted"/>
<dbReference type="GO" id="GO:0008817">
    <property type="term" value="F:corrinoid adenosyltransferase activity"/>
    <property type="evidence" value="ECO:0007669"/>
    <property type="project" value="InterPro"/>
</dbReference>
<dbReference type="Pfam" id="PF02572">
    <property type="entry name" value="CobA_CobO_BtuR"/>
    <property type="match status" value="1"/>
</dbReference>
<gene>
    <name evidence="1" type="ORF">A2519_22625</name>
</gene>
<reference evidence="1 2" key="1">
    <citation type="journal article" date="2016" name="Nat. Commun.">
        <title>Thousands of microbial genomes shed light on interconnected biogeochemical processes in an aquifer system.</title>
        <authorList>
            <person name="Anantharaman K."/>
            <person name="Brown C.T."/>
            <person name="Hug L.A."/>
            <person name="Sharon I."/>
            <person name="Castelle C.J."/>
            <person name="Probst A.J."/>
            <person name="Thomas B.C."/>
            <person name="Singh A."/>
            <person name="Wilkins M.J."/>
            <person name="Karaoz U."/>
            <person name="Brodie E.L."/>
            <person name="Williams K.H."/>
            <person name="Hubbard S.S."/>
            <person name="Banfield J.F."/>
        </authorList>
    </citation>
    <scope>NUCLEOTIDE SEQUENCE [LARGE SCALE GENOMIC DNA]</scope>
</reference>
<dbReference type="PIRSF" id="PIRSF015617">
    <property type="entry name" value="Adensltrnsf_CobA"/>
    <property type="match status" value="1"/>
</dbReference>
<dbReference type="PANTHER" id="PTHR46638">
    <property type="entry name" value="CORRINOID ADENOSYLTRANSFERASE"/>
    <property type="match status" value="1"/>
</dbReference>
<comment type="caution">
    <text evidence="1">The sequence shown here is derived from an EMBL/GenBank/DDBJ whole genome shotgun (WGS) entry which is preliminary data.</text>
</comment>
<accession>A0A1F7FHT2</accession>
<organism evidence="1 2">
    <name type="scientific">Candidatus Raymondbacteria bacterium RIFOXYD12_FULL_49_13</name>
    <dbReference type="NCBI Taxonomy" id="1817890"/>
    <lineage>
        <taxon>Bacteria</taxon>
        <taxon>Raymondiibacteriota</taxon>
    </lineage>
</organism>
<dbReference type="CDD" id="cd00561">
    <property type="entry name" value="CobA_ACA"/>
    <property type="match status" value="1"/>
</dbReference>
<evidence type="ECO:0000313" key="1">
    <source>
        <dbReference type="EMBL" id="OGK06168.1"/>
    </source>
</evidence>